<dbReference type="STRING" id="31246.A0A183PBK2"/>
<dbReference type="EMBL" id="UZAL01031752">
    <property type="protein sequence ID" value="VDP59117.1"/>
    <property type="molecule type" value="Genomic_DNA"/>
</dbReference>
<name>A0A183PBK2_9TREM</name>
<organism evidence="1 2">
    <name type="scientific">Schistosoma mattheei</name>
    <dbReference type="NCBI Taxonomy" id="31246"/>
    <lineage>
        <taxon>Eukaryota</taxon>
        <taxon>Metazoa</taxon>
        <taxon>Spiralia</taxon>
        <taxon>Lophotrochozoa</taxon>
        <taxon>Platyhelminthes</taxon>
        <taxon>Trematoda</taxon>
        <taxon>Digenea</taxon>
        <taxon>Strigeidida</taxon>
        <taxon>Schistosomatoidea</taxon>
        <taxon>Schistosomatidae</taxon>
        <taxon>Schistosoma</taxon>
    </lineage>
</organism>
<sequence length="182" mass="20795">MLYFEDFMEVRKLDIELEKFRIELEADNSGITEQIEKSRRQRLRFQQSSHCKNNFSVRRRLVGPAFRAALKSACMRPMQSGGVPSLENTKFSLNGDQTSFNNSSLISTSGCHVQDTGSYRKNSVHADGLSPLRSIDESKFTFFNIPALHSAIKQVDVVSYKAAFSVFSCAHLFELYTHCYFR</sequence>
<accession>A0A183PBK2</accession>
<dbReference type="AlphaFoldDB" id="A0A183PBK2"/>
<protein>
    <submittedName>
        <fullName evidence="1">Uncharacterized protein</fullName>
    </submittedName>
</protein>
<dbReference type="Proteomes" id="UP000269396">
    <property type="component" value="Unassembled WGS sequence"/>
</dbReference>
<evidence type="ECO:0000313" key="2">
    <source>
        <dbReference type="Proteomes" id="UP000269396"/>
    </source>
</evidence>
<gene>
    <name evidence="1" type="ORF">SMTD_LOCUS11738</name>
</gene>
<reference evidence="1 2" key="1">
    <citation type="submission" date="2018-11" db="EMBL/GenBank/DDBJ databases">
        <authorList>
            <consortium name="Pathogen Informatics"/>
        </authorList>
    </citation>
    <scope>NUCLEOTIDE SEQUENCE [LARGE SCALE GENOMIC DNA]</scope>
    <source>
        <strain>Denwood</strain>
        <strain evidence="2">Zambia</strain>
    </source>
</reference>
<evidence type="ECO:0000313" key="1">
    <source>
        <dbReference type="EMBL" id="VDP59117.1"/>
    </source>
</evidence>
<keyword evidence="2" id="KW-1185">Reference proteome</keyword>
<proteinExistence type="predicted"/>